<sequence>MSAAAFERQIRPIYDALDTGSNKSAIVACNKLLKKHPKNVLVKALKALALIRSQKVEESLVLCDEVLQTKPTDDGVLTAMMHVLRGLGRHNDTVTMFEEAYKKMPANEDLGAQTFFANVRASRWKSAHQVATRMYKQFQDERYLFWSIMSAILQAKDVSTPSAMRPILYQLAHRLITSSPTPSYANADRFHLHLTILRELKLYEEANKLLDSDIGKSICATNLSCNELRREIYVQQGRIQLEAEQAEHLIVEKKDRNWLEFLSVIEGAIPATSPEGTTVDLEATGPKVSRVRELFLKIAEEDGTKDRSAPLALLEVEKRALHHGLSQDRGPLLTLLKQYFDKFGDKACCFEDLKPFLDLDGDDLAQLTSFLEAVPTSFTTVSDLRRLINSYKILRYTLPQSEITEEKEASRNAAYIKAYFEGLPLGDGLPSTELQPADDLALLAGNTYVNLWKLTGNDCHLLNAVYLLEFALTKSKQSFLTRLILIRLYRLLGALNAALEHYRAMQIKQVQHDTLSHLILSRASTFSLASTGDLTLATECLESTHIYLSNSQETADFIVRAFTGEKYSQIPEFIFFEDQLDNSLQRDTVKVEHVRMRLTHEVIQSDLIDLELIELKFIFDKVHYDNRDFAILPNYQPKVAQSLHEQTLLFDRPEGEVWLSTFLKTYIRAFQQASDLDDTVEEKLLVGDRPKQIADSEKKLPLRERLLQRDPKESESLTPDEIKFVDYTHALVDWLEPHHNHCRPPPAVVLAEAAKQTELKTGHPLKGIDIPPMNGNGHHKKNEEPPAIVDAPEVVVKYFETAKSRFQELQSKSSPSELLHVATLAQEAYLLLVTETLRFNKNPSLVKIHKLGNLVANFKALRSDAVSVLGEISSTLIKRAEDDGSSDSRHLCVDRCTPDLSSHIDHDFVFTCAKKICDSRKKVLDGVGKGIDRLRGTYA</sequence>
<dbReference type="SUPFAM" id="SSF48452">
    <property type="entry name" value="TPR-like"/>
    <property type="match status" value="1"/>
</dbReference>
<organism evidence="2 3">
    <name type="scientific">Gymnopilus dilepis</name>
    <dbReference type="NCBI Taxonomy" id="231916"/>
    <lineage>
        <taxon>Eukaryota</taxon>
        <taxon>Fungi</taxon>
        <taxon>Dikarya</taxon>
        <taxon>Basidiomycota</taxon>
        <taxon>Agaricomycotina</taxon>
        <taxon>Agaricomycetes</taxon>
        <taxon>Agaricomycetidae</taxon>
        <taxon>Agaricales</taxon>
        <taxon>Agaricineae</taxon>
        <taxon>Hymenogastraceae</taxon>
        <taxon>Gymnopilus</taxon>
    </lineage>
</organism>
<protein>
    <recommendedName>
        <fullName evidence="4">Actin cytoskeleton organization protein</fullName>
    </recommendedName>
</protein>
<dbReference type="InterPro" id="IPR011990">
    <property type="entry name" value="TPR-like_helical_dom_sf"/>
</dbReference>
<name>A0A409W3H4_9AGAR</name>
<dbReference type="Proteomes" id="UP000284706">
    <property type="component" value="Unassembled WGS sequence"/>
</dbReference>
<gene>
    <name evidence="2" type="ORF">CVT26_014666</name>
</gene>
<dbReference type="OrthoDB" id="1874341at2759"/>
<evidence type="ECO:0000313" key="3">
    <source>
        <dbReference type="Proteomes" id="UP000284706"/>
    </source>
</evidence>
<dbReference type="EMBL" id="NHYE01005427">
    <property type="protein sequence ID" value="PPQ73018.1"/>
    <property type="molecule type" value="Genomic_DNA"/>
</dbReference>
<dbReference type="Gene3D" id="1.25.40.1040">
    <property type="match status" value="1"/>
</dbReference>
<dbReference type="GO" id="GO:0031416">
    <property type="term" value="C:NatB complex"/>
    <property type="evidence" value="ECO:0007669"/>
    <property type="project" value="TreeGrafter"/>
</dbReference>
<dbReference type="STRING" id="231916.A0A409W3H4"/>
<dbReference type="InterPro" id="IPR019183">
    <property type="entry name" value="NAA25_NatB_aux_su"/>
</dbReference>
<dbReference type="PANTHER" id="PTHR22767:SF3">
    <property type="entry name" value="N-ALPHA-ACETYLTRANSFERASE 25, NATB AUXILIARY SUBUNIT"/>
    <property type="match status" value="1"/>
</dbReference>
<dbReference type="PANTHER" id="PTHR22767">
    <property type="entry name" value="N-TERMINAL ACETYLTRANSFERASE-RELATED"/>
    <property type="match status" value="1"/>
</dbReference>
<evidence type="ECO:0000256" key="1">
    <source>
        <dbReference type="ARBA" id="ARBA00006298"/>
    </source>
</evidence>
<dbReference type="InParanoid" id="A0A409W3H4"/>
<comment type="similarity">
    <text evidence="1">Belongs to the MDM20/NAA25 family.</text>
</comment>
<keyword evidence="3" id="KW-1185">Reference proteome</keyword>
<dbReference type="FunCoup" id="A0A409W3H4">
    <property type="interactions" value="571"/>
</dbReference>
<evidence type="ECO:0000313" key="2">
    <source>
        <dbReference type="EMBL" id="PPQ73018.1"/>
    </source>
</evidence>
<reference evidence="2 3" key="1">
    <citation type="journal article" date="2018" name="Evol. Lett.">
        <title>Horizontal gene cluster transfer increased hallucinogenic mushroom diversity.</title>
        <authorList>
            <person name="Reynolds H.T."/>
            <person name="Vijayakumar V."/>
            <person name="Gluck-Thaler E."/>
            <person name="Korotkin H.B."/>
            <person name="Matheny P.B."/>
            <person name="Slot J.C."/>
        </authorList>
    </citation>
    <scope>NUCLEOTIDE SEQUENCE [LARGE SCALE GENOMIC DNA]</scope>
    <source>
        <strain evidence="2 3">SRW20</strain>
    </source>
</reference>
<proteinExistence type="inferred from homology"/>
<accession>A0A409W3H4</accession>
<dbReference type="AlphaFoldDB" id="A0A409W3H4"/>
<dbReference type="Pfam" id="PF09797">
    <property type="entry name" value="NatB_MDM20"/>
    <property type="match status" value="1"/>
</dbReference>
<evidence type="ECO:0008006" key="4">
    <source>
        <dbReference type="Google" id="ProtNLM"/>
    </source>
</evidence>
<comment type="caution">
    <text evidence="2">The sequence shown here is derived from an EMBL/GenBank/DDBJ whole genome shotgun (WGS) entry which is preliminary data.</text>
</comment>